<evidence type="ECO:0000313" key="6">
    <source>
        <dbReference type="EMBL" id="GAA3192096.1"/>
    </source>
</evidence>
<feature type="domain" description="O-methyltransferase dimerisation" evidence="5">
    <location>
        <begin position="23"/>
        <end position="96"/>
    </location>
</feature>
<dbReference type="Proteomes" id="UP001501237">
    <property type="component" value="Unassembled WGS sequence"/>
</dbReference>
<dbReference type="InterPro" id="IPR016461">
    <property type="entry name" value="COMT-like"/>
</dbReference>
<evidence type="ECO:0000313" key="7">
    <source>
        <dbReference type="Proteomes" id="UP001501237"/>
    </source>
</evidence>
<gene>
    <name evidence="6" type="ORF">GCM10010468_00760</name>
</gene>
<dbReference type="Gene3D" id="3.40.50.150">
    <property type="entry name" value="Vaccinia Virus protein VP39"/>
    <property type="match status" value="1"/>
</dbReference>
<evidence type="ECO:0000259" key="4">
    <source>
        <dbReference type="Pfam" id="PF00891"/>
    </source>
</evidence>
<name>A0ABP6PV82_9ACTN</name>
<feature type="domain" description="O-methyltransferase C-terminal" evidence="4">
    <location>
        <begin position="120"/>
        <end position="328"/>
    </location>
</feature>
<dbReference type="InterPro" id="IPR036388">
    <property type="entry name" value="WH-like_DNA-bd_sf"/>
</dbReference>
<dbReference type="GO" id="GO:0008168">
    <property type="term" value="F:methyltransferase activity"/>
    <property type="evidence" value="ECO:0007669"/>
    <property type="project" value="UniProtKB-KW"/>
</dbReference>
<proteinExistence type="predicted"/>
<dbReference type="PIRSF" id="PIRSF005739">
    <property type="entry name" value="O-mtase"/>
    <property type="match status" value="1"/>
</dbReference>
<dbReference type="InterPro" id="IPR036390">
    <property type="entry name" value="WH_DNA-bd_sf"/>
</dbReference>
<keyword evidence="2" id="KW-0808">Transferase</keyword>
<evidence type="ECO:0000256" key="2">
    <source>
        <dbReference type="ARBA" id="ARBA00022679"/>
    </source>
</evidence>
<organism evidence="6 7">
    <name type="scientific">Actinocorallia longicatena</name>
    <dbReference type="NCBI Taxonomy" id="111803"/>
    <lineage>
        <taxon>Bacteria</taxon>
        <taxon>Bacillati</taxon>
        <taxon>Actinomycetota</taxon>
        <taxon>Actinomycetes</taxon>
        <taxon>Streptosporangiales</taxon>
        <taxon>Thermomonosporaceae</taxon>
        <taxon>Actinocorallia</taxon>
    </lineage>
</organism>
<dbReference type="PANTHER" id="PTHR43712:SF2">
    <property type="entry name" value="O-METHYLTRANSFERASE CICE"/>
    <property type="match status" value="1"/>
</dbReference>
<dbReference type="PROSITE" id="PS51683">
    <property type="entry name" value="SAM_OMT_II"/>
    <property type="match status" value="1"/>
</dbReference>
<keyword evidence="7" id="KW-1185">Reference proteome</keyword>
<evidence type="ECO:0000259" key="5">
    <source>
        <dbReference type="Pfam" id="PF08100"/>
    </source>
</evidence>
<dbReference type="InterPro" id="IPR029063">
    <property type="entry name" value="SAM-dependent_MTases_sf"/>
</dbReference>
<dbReference type="InterPro" id="IPR001077">
    <property type="entry name" value="COMT_C"/>
</dbReference>
<keyword evidence="3" id="KW-0949">S-adenosyl-L-methionine</keyword>
<accession>A0ABP6PV82</accession>
<dbReference type="GO" id="GO:0032259">
    <property type="term" value="P:methylation"/>
    <property type="evidence" value="ECO:0007669"/>
    <property type="project" value="UniProtKB-KW"/>
</dbReference>
<keyword evidence="1 6" id="KW-0489">Methyltransferase</keyword>
<dbReference type="PANTHER" id="PTHR43712">
    <property type="entry name" value="PUTATIVE (AFU_ORTHOLOGUE AFUA_4G14580)-RELATED"/>
    <property type="match status" value="1"/>
</dbReference>
<evidence type="ECO:0000256" key="3">
    <source>
        <dbReference type="ARBA" id="ARBA00022691"/>
    </source>
</evidence>
<dbReference type="SUPFAM" id="SSF46785">
    <property type="entry name" value="Winged helix' DNA-binding domain"/>
    <property type="match status" value="1"/>
</dbReference>
<dbReference type="InterPro" id="IPR012967">
    <property type="entry name" value="COMT_dimerisation"/>
</dbReference>
<dbReference type="RefSeq" id="WP_344821068.1">
    <property type="nucleotide sequence ID" value="NZ_BAAAUV010000001.1"/>
</dbReference>
<dbReference type="EMBL" id="BAAAUV010000001">
    <property type="protein sequence ID" value="GAA3192096.1"/>
    <property type="molecule type" value="Genomic_DNA"/>
</dbReference>
<sequence>MIPFTDTSPSGDELIAPVTSLRELALAAAAPAALRAAIRIGLADELGDAPVPVDRLALTLKVEPALLERLLRNLACYGVFAGTAAGVAHTPVSALLREDHPQSLRNWVLWVTEPWTWELWPLLERAVRDGGQGLFEDRYGASFFTHLHREWPESTEVFNRSQTELSRITSAAIAEALDLSDVTTVADVGGGRGHNLSVLLERNPHLRGFLVDLPAAIADPDPRLRSGGALASRSSVLAGDCLEEIPVEADVYLFKSILEWDDELTVTALRNAGRAGRSGGRVLVVTNLVDDSPEIRYATGIDLLFLLNTNGRRHTMKGVTRLVERAGLRLDRVSPVRPLLHVIEASIP</sequence>
<dbReference type="Pfam" id="PF08100">
    <property type="entry name" value="Dimerisation"/>
    <property type="match status" value="1"/>
</dbReference>
<protein>
    <submittedName>
        <fullName evidence="6">Methyltransferase</fullName>
    </submittedName>
</protein>
<dbReference type="Gene3D" id="1.10.10.10">
    <property type="entry name" value="Winged helix-like DNA-binding domain superfamily/Winged helix DNA-binding domain"/>
    <property type="match status" value="1"/>
</dbReference>
<dbReference type="SUPFAM" id="SSF53335">
    <property type="entry name" value="S-adenosyl-L-methionine-dependent methyltransferases"/>
    <property type="match status" value="1"/>
</dbReference>
<evidence type="ECO:0000256" key="1">
    <source>
        <dbReference type="ARBA" id="ARBA00022603"/>
    </source>
</evidence>
<reference evidence="7" key="1">
    <citation type="journal article" date="2019" name="Int. J. Syst. Evol. Microbiol.">
        <title>The Global Catalogue of Microorganisms (GCM) 10K type strain sequencing project: providing services to taxonomists for standard genome sequencing and annotation.</title>
        <authorList>
            <consortium name="The Broad Institute Genomics Platform"/>
            <consortium name="The Broad Institute Genome Sequencing Center for Infectious Disease"/>
            <person name="Wu L."/>
            <person name="Ma J."/>
        </authorList>
    </citation>
    <scope>NUCLEOTIDE SEQUENCE [LARGE SCALE GENOMIC DNA]</scope>
    <source>
        <strain evidence="7">JCM 9377</strain>
    </source>
</reference>
<dbReference type="Pfam" id="PF00891">
    <property type="entry name" value="Methyltransf_2"/>
    <property type="match status" value="1"/>
</dbReference>
<comment type="caution">
    <text evidence="6">The sequence shown here is derived from an EMBL/GenBank/DDBJ whole genome shotgun (WGS) entry which is preliminary data.</text>
</comment>